<dbReference type="PROSITE" id="PS51683">
    <property type="entry name" value="SAM_OMT_II"/>
    <property type="match status" value="1"/>
</dbReference>
<feature type="domain" description="O-methyltransferase C-terminal" evidence="4">
    <location>
        <begin position="12"/>
        <end position="139"/>
    </location>
</feature>
<organism evidence="5 6">
    <name type="scientific">Lojkania enalia</name>
    <dbReference type="NCBI Taxonomy" id="147567"/>
    <lineage>
        <taxon>Eukaryota</taxon>
        <taxon>Fungi</taxon>
        <taxon>Dikarya</taxon>
        <taxon>Ascomycota</taxon>
        <taxon>Pezizomycotina</taxon>
        <taxon>Dothideomycetes</taxon>
        <taxon>Pleosporomycetidae</taxon>
        <taxon>Pleosporales</taxon>
        <taxon>Pleosporales incertae sedis</taxon>
        <taxon>Lojkania</taxon>
    </lineage>
</organism>
<dbReference type="GO" id="GO:0032259">
    <property type="term" value="P:methylation"/>
    <property type="evidence" value="ECO:0007669"/>
    <property type="project" value="UniProtKB-KW"/>
</dbReference>
<dbReference type="EMBL" id="ML986624">
    <property type="protein sequence ID" value="KAF2263590.1"/>
    <property type="molecule type" value="Genomic_DNA"/>
</dbReference>
<keyword evidence="3" id="KW-0949">S-adenosyl-L-methionine</keyword>
<dbReference type="Proteomes" id="UP000800093">
    <property type="component" value="Unassembled WGS sequence"/>
</dbReference>
<dbReference type="Gene3D" id="3.40.50.150">
    <property type="entry name" value="Vaccinia Virus protein VP39"/>
    <property type="match status" value="1"/>
</dbReference>
<dbReference type="InterPro" id="IPR029063">
    <property type="entry name" value="SAM-dependent_MTases_sf"/>
</dbReference>
<keyword evidence="1 5" id="KW-0489">Methyltransferase</keyword>
<evidence type="ECO:0000313" key="6">
    <source>
        <dbReference type="Proteomes" id="UP000800093"/>
    </source>
</evidence>
<evidence type="ECO:0000256" key="3">
    <source>
        <dbReference type="ARBA" id="ARBA00022691"/>
    </source>
</evidence>
<dbReference type="InterPro" id="IPR016461">
    <property type="entry name" value="COMT-like"/>
</dbReference>
<evidence type="ECO:0000256" key="1">
    <source>
        <dbReference type="ARBA" id="ARBA00022603"/>
    </source>
</evidence>
<keyword evidence="2" id="KW-0808">Transferase</keyword>
<dbReference type="PANTHER" id="PTHR43712:SF2">
    <property type="entry name" value="O-METHYLTRANSFERASE CICE"/>
    <property type="match status" value="1"/>
</dbReference>
<keyword evidence="6" id="KW-1185">Reference proteome</keyword>
<evidence type="ECO:0000259" key="4">
    <source>
        <dbReference type="Pfam" id="PF00891"/>
    </source>
</evidence>
<protein>
    <submittedName>
        <fullName evidence="5">S-adenosyl-L-methionine-dependent methyltransferase</fullName>
    </submittedName>
</protein>
<dbReference type="InterPro" id="IPR001077">
    <property type="entry name" value="COMT_C"/>
</dbReference>
<reference evidence="6" key="1">
    <citation type="journal article" date="2020" name="Stud. Mycol.">
        <title>101 Dothideomycetes genomes: A test case for predicting lifestyles and emergence of pathogens.</title>
        <authorList>
            <person name="Haridas S."/>
            <person name="Albert R."/>
            <person name="Binder M."/>
            <person name="Bloem J."/>
            <person name="LaButti K."/>
            <person name="Salamov A."/>
            <person name="Andreopoulos B."/>
            <person name="Baker S."/>
            <person name="Barry K."/>
            <person name="Bills G."/>
            <person name="Bluhm B."/>
            <person name="Cannon C."/>
            <person name="Castanera R."/>
            <person name="Culley D."/>
            <person name="Daum C."/>
            <person name="Ezra D."/>
            <person name="Gonzalez J."/>
            <person name="Henrissat B."/>
            <person name="Kuo A."/>
            <person name="Liang C."/>
            <person name="Lipzen A."/>
            <person name="Lutzoni F."/>
            <person name="Magnuson J."/>
            <person name="Mondo S."/>
            <person name="Nolan M."/>
            <person name="Ohm R."/>
            <person name="Pangilinan J."/>
            <person name="Park H.-J."/>
            <person name="Ramirez L."/>
            <person name="Alfaro M."/>
            <person name="Sun H."/>
            <person name="Tritt A."/>
            <person name="Yoshinaga Y."/>
            <person name="Zwiers L.-H."/>
            <person name="Turgeon B."/>
            <person name="Goodwin S."/>
            <person name="Spatafora J."/>
            <person name="Crous P."/>
            <person name="Grigoriev I."/>
        </authorList>
    </citation>
    <scope>NUCLEOTIDE SEQUENCE [LARGE SCALE GENOMIC DNA]</scope>
    <source>
        <strain evidence="6">CBS 304.66</strain>
    </source>
</reference>
<dbReference type="SUPFAM" id="SSF53335">
    <property type="entry name" value="S-adenosyl-L-methionine-dependent methyltransferases"/>
    <property type="match status" value="1"/>
</dbReference>
<evidence type="ECO:0000313" key="5">
    <source>
        <dbReference type="EMBL" id="KAF2263590.1"/>
    </source>
</evidence>
<dbReference type="AlphaFoldDB" id="A0A9P4KBU5"/>
<dbReference type="GO" id="GO:0008171">
    <property type="term" value="F:O-methyltransferase activity"/>
    <property type="evidence" value="ECO:0007669"/>
    <property type="project" value="InterPro"/>
</dbReference>
<sequence length="153" mass="17593">MKGAQNRPDAVLLVDIGGGNGHDIAAFHVAYPYAPGKLVLQDLQPVLSNIQSLDKNIICQPHDFFQPQPIKCARAYYFRYILHDWPEEYYIRILRQTANSMKHGYSKVLIFEWILPIQNVPLQAALLDINSMALTMGWRGRRNSGRRCLQERN</sequence>
<gene>
    <name evidence="5" type="ORF">CC78DRAFT_533865</name>
</gene>
<comment type="caution">
    <text evidence="5">The sequence shown here is derived from an EMBL/GenBank/DDBJ whole genome shotgun (WGS) entry which is preliminary data.</text>
</comment>
<dbReference type="Pfam" id="PF00891">
    <property type="entry name" value="Methyltransf_2"/>
    <property type="match status" value="1"/>
</dbReference>
<dbReference type="PANTHER" id="PTHR43712">
    <property type="entry name" value="PUTATIVE (AFU_ORTHOLOGUE AFUA_4G14580)-RELATED"/>
    <property type="match status" value="1"/>
</dbReference>
<evidence type="ECO:0000256" key="2">
    <source>
        <dbReference type="ARBA" id="ARBA00022679"/>
    </source>
</evidence>
<accession>A0A9P4KBU5</accession>
<name>A0A9P4KBU5_9PLEO</name>
<proteinExistence type="predicted"/>
<dbReference type="OrthoDB" id="3340390at2759"/>